<reference evidence="1 2" key="1">
    <citation type="submission" date="2016-02" db="EMBL/GenBank/DDBJ databases">
        <title>Genome analysis of coral dinoflagellate symbionts highlights evolutionary adaptations to a symbiotic lifestyle.</title>
        <authorList>
            <person name="Aranda M."/>
            <person name="Li Y."/>
            <person name="Liew Y.J."/>
            <person name="Baumgarten S."/>
            <person name="Simakov O."/>
            <person name="Wilson M."/>
            <person name="Piel J."/>
            <person name="Ashoor H."/>
            <person name="Bougouffa S."/>
            <person name="Bajic V.B."/>
            <person name="Ryu T."/>
            <person name="Ravasi T."/>
            <person name="Bayer T."/>
            <person name="Micklem G."/>
            <person name="Kim H."/>
            <person name="Bhak J."/>
            <person name="Lajeunesse T.C."/>
            <person name="Voolstra C.R."/>
        </authorList>
    </citation>
    <scope>NUCLEOTIDE SEQUENCE [LARGE SCALE GENOMIC DNA]</scope>
    <source>
        <strain evidence="1 2">CCMP2467</strain>
    </source>
</reference>
<dbReference type="EMBL" id="LSRX01000285">
    <property type="protein sequence ID" value="OLQ01634.1"/>
    <property type="molecule type" value="Genomic_DNA"/>
</dbReference>
<dbReference type="Proteomes" id="UP000186817">
    <property type="component" value="Unassembled WGS sequence"/>
</dbReference>
<sequence length="112" mass="13152">MTVLFLAIRNSCQDIRTDELVERGKTSAWMLQSFMLVHIFTSAHHQCTGAVSALSAADFRLQIEAQFQLFRLQIEAQFQLFRLQIEAQFQLFRLQIEAQFQLFRLQIKDGRE</sequence>
<comment type="caution">
    <text evidence="1">The sequence shown here is derived from an EMBL/GenBank/DDBJ whole genome shotgun (WGS) entry which is preliminary data.</text>
</comment>
<evidence type="ECO:0000313" key="2">
    <source>
        <dbReference type="Proteomes" id="UP000186817"/>
    </source>
</evidence>
<evidence type="ECO:0000313" key="1">
    <source>
        <dbReference type="EMBL" id="OLQ01634.1"/>
    </source>
</evidence>
<keyword evidence="2" id="KW-1185">Reference proteome</keyword>
<protein>
    <submittedName>
        <fullName evidence="1">Uncharacterized protein</fullName>
    </submittedName>
</protein>
<name>A0A1Q9E2H7_SYMMI</name>
<organism evidence="1 2">
    <name type="scientific">Symbiodinium microadriaticum</name>
    <name type="common">Dinoflagellate</name>
    <name type="synonym">Zooxanthella microadriatica</name>
    <dbReference type="NCBI Taxonomy" id="2951"/>
    <lineage>
        <taxon>Eukaryota</taxon>
        <taxon>Sar</taxon>
        <taxon>Alveolata</taxon>
        <taxon>Dinophyceae</taxon>
        <taxon>Suessiales</taxon>
        <taxon>Symbiodiniaceae</taxon>
        <taxon>Symbiodinium</taxon>
    </lineage>
</organism>
<accession>A0A1Q9E2H7</accession>
<dbReference type="AlphaFoldDB" id="A0A1Q9E2H7"/>
<proteinExistence type="predicted"/>
<gene>
    <name evidence="1" type="ORF">AK812_SmicGene15594</name>
</gene>